<sequence length="93" mass="10631">MKSTLDECLMKDGTQKDFFKLFYRAHRMAVKGNNPMDVISDVIVLAYIALDDGVMMRRMHKAKFSAEISLLQRDQSPLSLSTRLSFHKAGCLF</sequence>
<reference evidence="1 2" key="1">
    <citation type="submission" date="2015-05" db="EMBL/GenBank/DDBJ databases">
        <title>Photobacterium galathea sp. nov.</title>
        <authorList>
            <person name="Machado H."/>
            <person name="Gram L."/>
        </authorList>
    </citation>
    <scope>NUCLEOTIDE SEQUENCE [LARGE SCALE GENOMIC DNA]</scope>
    <source>
        <strain evidence="1 2">DSM 25995</strain>
    </source>
</reference>
<comment type="caution">
    <text evidence="1">The sequence shown here is derived from an EMBL/GenBank/DDBJ whole genome shotgun (WGS) entry which is preliminary data.</text>
</comment>
<keyword evidence="2" id="KW-1185">Reference proteome</keyword>
<evidence type="ECO:0000313" key="2">
    <source>
        <dbReference type="Proteomes" id="UP000036426"/>
    </source>
</evidence>
<gene>
    <name evidence="1" type="ORF">ABT58_06265</name>
</gene>
<dbReference type="Proteomes" id="UP000036426">
    <property type="component" value="Unassembled WGS sequence"/>
</dbReference>
<dbReference type="AlphaFoldDB" id="A0A0J1GQQ5"/>
<evidence type="ECO:0000313" key="1">
    <source>
        <dbReference type="EMBL" id="KLV01986.1"/>
    </source>
</evidence>
<dbReference type="EMBL" id="LDOV01000010">
    <property type="protein sequence ID" value="KLV01986.1"/>
    <property type="molecule type" value="Genomic_DNA"/>
</dbReference>
<organism evidence="1 2">
    <name type="scientific">Photobacterium aphoticum</name>
    <dbReference type="NCBI Taxonomy" id="754436"/>
    <lineage>
        <taxon>Bacteria</taxon>
        <taxon>Pseudomonadati</taxon>
        <taxon>Pseudomonadota</taxon>
        <taxon>Gammaproteobacteria</taxon>
        <taxon>Vibrionales</taxon>
        <taxon>Vibrionaceae</taxon>
        <taxon>Photobacterium</taxon>
    </lineage>
</organism>
<name>A0A0J1GQQ5_9GAMM</name>
<protein>
    <submittedName>
        <fullName evidence="1">Uncharacterized protein</fullName>
    </submittedName>
</protein>
<proteinExistence type="predicted"/>
<dbReference type="RefSeq" id="WP_047873440.1">
    <property type="nucleotide sequence ID" value="NZ_BMYC01000001.1"/>
</dbReference>
<dbReference type="PATRIC" id="fig|754436.4.peg.1335"/>
<accession>A0A0J1GQQ5</accession>